<evidence type="ECO:0000259" key="2">
    <source>
        <dbReference type="Pfam" id="PF05170"/>
    </source>
</evidence>
<dbReference type="RefSeq" id="WP_209765323.1">
    <property type="nucleotide sequence ID" value="NZ_JAGINP010000004.1"/>
</dbReference>
<gene>
    <name evidence="3" type="ORF">J2851_001488</name>
</gene>
<organism evidence="3 4">
    <name type="scientific">Azospirillum rugosum</name>
    <dbReference type="NCBI Taxonomy" id="416170"/>
    <lineage>
        <taxon>Bacteria</taxon>
        <taxon>Pseudomonadati</taxon>
        <taxon>Pseudomonadota</taxon>
        <taxon>Alphaproteobacteria</taxon>
        <taxon>Rhodospirillales</taxon>
        <taxon>Azospirillaceae</taxon>
        <taxon>Azospirillum</taxon>
    </lineage>
</organism>
<keyword evidence="4" id="KW-1185">Reference proteome</keyword>
<sequence length="669" mass="70455">MAVLKWIGLGLLGLVVVIAAGVGIALAVFDWNDARGFIARQATKALNREVAIDGDLKVTLGDPIRIHVEGVRVANADWSDEKTMAALKVLDAQLRLWPLLRGNYEFPEIRLSAPKLVLEKNQDGEPNWNFGGPDPRKEVAKETVKPEDRGDIPIIEALVVEEGRLRYRDPNSKIDIDSGINTATGGNGEAEVHLDGNGNFAGMPFTLLVEGGSLQYLRDNPKPYPIKVETAVGKTKGKIEGSIAEPVKLEGVDLSVALSGDDLSDVFPILGIPTPKTRPYSLTGHLGKDGTVWRFDGMKGKVGESDLSGTVAVDTGGERPKVTGDLTSKKLAAIDMAGFIGASPEGKGDYPTKKADRIIPATKVPVEKLRNADMDVKFRGEHVEAPFSPLDDLTARIVLENGKLTVDPLSLGMGGGKIAGTTVLDGSQKVPALRSNLEVRQVKLAQLFRETRFAQEMGGTASGRIQLAGRGATVADILGSSDGKLGVAVDGGKITSYAIKGLKTNILETLGVVLSGDKPLPFNCLVANLSVDKGVVKSEALVLDTPETLVTADGTINLRNEALNLNVLGRAKKPQVFATHVPVQVRGTLGDPDIGVDATESTARGAAAVALGVLLTPLASVLPFLDPGSDENPHCGQLIQDARSPSKTNNSSGSAGAPTPRGGESGKSR</sequence>
<dbReference type="Pfam" id="PF05170">
    <property type="entry name" value="AsmA"/>
    <property type="match status" value="2"/>
</dbReference>
<dbReference type="PANTHER" id="PTHR30441">
    <property type="entry name" value="DUF748 DOMAIN-CONTAINING PROTEIN"/>
    <property type="match status" value="1"/>
</dbReference>
<evidence type="ECO:0000313" key="3">
    <source>
        <dbReference type="EMBL" id="MBP2291739.1"/>
    </source>
</evidence>
<feature type="domain" description="AsmA" evidence="2">
    <location>
        <begin position="296"/>
        <end position="539"/>
    </location>
</feature>
<evidence type="ECO:0000313" key="4">
    <source>
        <dbReference type="Proteomes" id="UP000781958"/>
    </source>
</evidence>
<feature type="region of interest" description="Disordered" evidence="1">
    <location>
        <begin position="632"/>
        <end position="669"/>
    </location>
</feature>
<evidence type="ECO:0000256" key="1">
    <source>
        <dbReference type="SAM" id="MobiDB-lite"/>
    </source>
</evidence>
<reference evidence="3 4" key="1">
    <citation type="submission" date="2021-03" db="EMBL/GenBank/DDBJ databases">
        <title>Genomic Encyclopedia of Type Strains, Phase III (KMG-III): the genomes of soil and plant-associated and newly described type strains.</title>
        <authorList>
            <person name="Whitman W."/>
        </authorList>
    </citation>
    <scope>NUCLEOTIDE SEQUENCE [LARGE SCALE GENOMIC DNA]</scope>
    <source>
        <strain evidence="3 4">IMMIB AFH-6</strain>
    </source>
</reference>
<feature type="compositionally biased region" description="Polar residues" evidence="1">
    <location>
        <begin position="643"/>
        <end position="654"/>
    </location>
</feature>
<dbReference type="EMBL" id="JAGINP010000004">
    <property type="protein sequence ID" value="MBP2291739.1"/>
    <property type="molecule type" value="Genomic_DNA"/>
</dbReference>
<dbReference type="Proteomes" id="UP000781958">
    <property type="component" value="Unassembled WGS sequence"/>
</dbReference>
<dbReference type="InterPro" id="IPR052894">
    <property type="entry name" value="AsmA-related"/>
</dbReference>
<proteinExistence type="predicted"/>
<comment type="caution">
    <text evidence="3">The sequence shown here is derived from an EMBL/GenBank/DDBJ whole genome shotgun (WGS) entry which is preliminary data.</text>
</comment>
<feature type="domain" description="AsmA" evidence="2">
    <location>
        <begin position="3"/>
        <end position="211"/>
    </location>
</feature>
<dbReference type="InterPro" id="IPR007844">
    <property type="entry name" value="AsmA"/>
</dbReference>
<name>A0ABS4SHR6_9PROT</name>
<protein>
    <submittedName>
        <fullName evidence="3">Uncharacterized protein involved in outer membrane biogenesis</fullName>
    </submittedName>
</protein>
<accession>A0ABS4SHR6</accession>
<dbReference type="PANTHER" id="PTHR30441:SF9">
    <property type="entry name" value="ASMA FAMILY PROTEIN YHJG"/>
    <property type="match status" value="1"/>
</dbReference>